<keyword evidence="2" id="KW-0808">Transferase</keyword>
<accession>A0AAF0BNA8</accession>
<dbReference type="EC" id="2.3.1.-" evidence="2"/>
<dbReference type="CDD" id="cd04301">
    <property type="entry name" value="NAT_SF"/>
    <property type="match status" value="1"/>
</dbReference>
<dbReference type="Proteomes" id="UP001217500">
    <property type="component" value="Chromosome"/>
</dbReference>
<dbReference type="GO" id="GO:0016747">
    <property type="term" value="F:acyltransferase activity, transferring groups other than amino-acyl groups"/>
    <property type="evidence" value="ECO:0007669"/>
    <property type="project" value="InterPro"/>
</dbReference>
<evidence type="ECO:0000259" key="1">
    <source>
        <dbReference type="PROSITE" id="PS51186"/>
    </source>
</evidence>
<evidence type="ECO:0000313" key="3">
    <source>
        <dbReference type="Proteomes" id="UP001217500"/>
    </source>
</evidence>
<gene>
    <name evidence="2" type="ORF">PH603_08075</name>
</gene>
<dbReference type="Pfam" id="PF00583">
    <property type="entry name" value="Acetyltransf_1"/>
    <property type="match status" value="1"/>
</dbReference>
<dbReference type="RefSeq" id="WP_289505568.1">
    <property type="nucleotide sequence ID" value="NZ_CP116805.1"/>
</dbReference>
<protein>
    <submittedName>
        <fullName evidence="2">GNAT family N-acetyltransferase</fullName>
        <ecNumber evidence="2">2.3.1.-</ecNumber>
    </submittedName>
</protein>
<dbReference type="Gene3D" id="3.40.630.30">
    <property type="match status" value="1"/>
</dbReference>
<dbReference type="PANTHER" id="PTHR43072">
    <property type="entry name" value="N-ACETYLTRANSFERASE"/>
    <property type="match status" value="1"/>
</dbReference>
<dbReference type="KEGG" id="gso:PH603_08075"/>
<sequence length="174" mass="19816">MTESRGILVREVELGDARALNAYVKRVYETSDHLITAPDEYRISTFARWRWIVRKLSSSGEICFIATDTGGEIIGMIDGWVDPRQRVRHVLTFAMSVRADRGRTGIGRKLLATLIDWVKAHPYIRKIELHVHADNAAAEALYTSFGFILEGERKGAVRYEDGRVVNDRLMALWP</sequence>
<feature type="domain" description="N-acetyltransferase" evidence="1">
    <location>
        <begin position="7"/>
        <end position="174"/>
    </location>
</feature>
<proteinExistence type="predicted"/>
<reference evidence="2" key="1">
    <citation type="submission" date="2023-01" db="EMBL/GenBank/DDBJ databases">
        <title>The genome sequence of Kordiimonadaceae bacterium 6D33.</title>
        <authorList>
            <person name="Liu Y."/>
        </authorList>
    </citation>
    <scope>NUCLEOTIDE SEQUENCE</scope>
    <source>
        <strain evidence="2">6D33</strain>
    </source>
</reference>
<keyword evidence="3" id="KW-1185">Reference proteome</keyword>
<organism evidence="2 3">
    <name type="scientific">Gimibacter soli</name>
    <dbReference type="NCBI Taxonomy" id="3024400"/>
    <lineage>
        <taxon>Bacteria</taxon>
        <taxon>Pseudomonadati</taxon>
        <taxon>Pseudomonadota</taxon>
        <taxon>Alphaproteobacteria</taxon>
        <taxon>Kordiimonadales</taxon>
        <taxon>Temperatibacteraceae</taxon>
        <taxon>Gimibacter</taxon>
    </lineage>
</organism>
<dbReference type="AlphaFoldDB" id="A0AAF0BNA8"/>
<evidence type="ECO:0000313" key="2">
    <source>
        <dbReference type="EMBL" id="WCL55711.1"/>
    </source>
</evidence>
<dbReference type="InterPro" id="IPR016181">
    <property type="entry name" value="Acyl_CoA_acyltransferase"/>
</dbReference>
<dbReference type="SUPFAM" id="SSF55729">
    <property type="entry name" value="Acyl-CoA N-acyltransferases (Nat)"/>
    <property type="match status" value="1"/>
</dbReference>
<dbReference type="EMBL" id="CP116805">
    <property type="protein sequence ID" value="WCL55711.1"/>
    <property type="molecule type" value="Genomic_DNA"/>
</dbReference>
<name>A0AAF0BNA8_9PROT</name>
<dbReference type="InterPro" id="IPR000182">
    <property type="entry name" value="GNAT_dom"/>
</dbReference>
<dbReference type="PROSITE" id="PS51186">
    <property type="entry name" value="GNAT"/>
    <property type="match status" value="1"/>
</dbReference>
<keyword evidence="2" id="KW-0012">Acyltransferase</keyword>